<feature type="region of interest" description="Disordered" evidence="1">
    <location>
        <begin position="29"/>
        <end position="66"/>
    </location>
</feature>
<evidence type="ECO:0000256" key="1">
    <source>
        <dbReference type="SAM" id="MobiDB-lite"/>
    </source>
</evidence>
<comment type="caution">
    <text evidence="3">The sequence shown here is derived from an EMBL/GenBank/DDBJ whole genome shotgun (WGS) entry which is preliminary data.</text>
</comment>
<organism evidence="3 4">
    <name type="scientific">Merismopedia glauca CCAP 1448/3</name>
    <dbReference type="NCBI Taxonomy" id="1296344"/>
    <lineage>
        <taxon>Bacteria</taxon>
        <taxon>Bacillati</taxon>
        <taxon>Cyanobacteriota</taxon>
        <taxon>Cyanophyceae</taxon>
        <taxon>Synechococcales</taxon>
        <taxon>Merismopediaceae</taxon>
        <taxon>Merismopedia</taxon>
    </lineage>
</organism>
<proteinExistence type="predicted"/>
<reference evidence="3 4" key="2">
    <citation type="submission" date="2018-03" db="EMBL/GenBank/DDBJ databases">
        <title>The ancient ancestry and fast evolution of plastids.</title>
        <authorList>
            <person name="Moore K.R."/>
            <person name="Magnabosco C."/>
            <person name="Momper L."/>
            <person name="Gold D.A."/>
            <person name="Bosak T."/>
            <person name="Fournier G.P."/>
        </authorList>
    </citation>
    <scope>NUCLEOTIDE SEQUENCE [LARGE SCALE GENOMIC DNA]</scope>
    <source>
        <strain evidence="3 4">CCAP 1448/3</strain>
    </source>
</reference>
<name>A0A2T1BYT1_9CYAN</name>
<sequence length="114" mass="12640">MKYLSTTASLSILIVASLFFTVSYRGQAQESTDSSTRGIQIANQTTNNPSTEVQPPASQNSNGVRTRIGDRYMNCAVTADRSGMTCTEESKQENSNWKVEVHYRGFYPPSFQSN</sequence>
<feature type="compositionally biased region" description="Polar residues" evidence="1">
    <location>
        <begin position="29"/>
        <end position="64"/>
    </location>
</feature>
<dbReference type="EMBL" id="PVWJ01000137">
    <property type="protein sequence ID" value="PSB01023.1"/>
    <property type="molecule type" value="Genomic_DNA"/>
</dbReference>
<protein>
    <submittedName>
        <fullName evidence="3">Uncharacterized protein</fullName>
    </submittedName>
</protein>
<feature type="chain" id="PRO_5015771702" evidence="2">
    <location>
        <begin position="29"/>
        <end position="114"/>
    </location>
</feature>
<dbReference type="AlphaFoldDB" id="A0A2T1BYT1"/>
<evidence type="ECO:0000256" key="2">
    <source>
        <dbReference type="SAM" id="SignalP"/>
    </source>
</evidence>
<keyword evidence="2" id="KW-0732">Signal</keyword>
<reference evidence="3 4" key="1">
    <citation type="submission" date="2018-02" db="EMBL/GenBank/DDBJ databases">
        <authorList>
            <person name="Cohen D.B."/>
            <person name="Kent A.D."/>
        </authorList>
    </citation>
    <scope>NUCLEOTIDE SEQUENCE [LARGE SCALE GENOMIC DNA]</scope>
    <source>
        <strain evidence="3 4">CCAP 1448/3</strain>
    </source>
</reference>
<keyword evidence="4" id="KW-1185">Reference proteome</keyword>
<accession>A0A2T1BYT1</accession>
<feature type="signal peptide" evidence="2">
    <location>
        <begin position="1"/>
        <end position="28"/>
    </location>
</feature>
<gene>
    <name evidence="3" type="ORF">C7B64_20460</name>
</gene>
<dbReference type="Proteomes" id="UP000238762">
    <property type="component" value="Unassembled WGS sequence"/>
</dbReference>
<evidence type="ECO:0000313" key="3">
    <source>
        <dbReference type="EMBL" id="PSB01023.1"/>
    </source>
</evidence>
<evidence type="ECO:0000313" key="4">
    <source>
        <dbReference type="Proteomes" id="UP000238762"/>
    </source>
</evidence>
<dbReference type="RefSeq" id="WP_106290844.1">
    <property type="nucleotide sequence ID" value="NZ_CAWNTC010000171.1"/>
</dbReference>